<evidence type="ECO:0000313" key="3">
    <source>
        <dbReference type="Proteomes" id="UP000320095"/>
    </source>
</evidence>
<reference evidence="2 3" key="1">
    <citation type="journal article" date="2019" name="Environ. Microbiol.">
        <title>Species interactions and distinct microbial communities in high Arctic permafrost affected cryosols are associated with the CH4 and CO2 gas fluxes.</title>
        <authorList>
            <person name="Altshuler I."/>
            <person name="Hamel J."/>
            <person name="Turney S."/>
            <person name="Magnuson E."/>
            <person name="Levesque R."/>
            <person name="Greer C."/>
            <person name="Whyte L.G."/>
        </authorList>
    </citation>
    <scope>NUCLEOTIDE SEQUENCE [LARGE SCALE GENOMIC DNA]</scope>
    <source>
        <strain evidence="2 3">S5.20</strain>
    </source>
</reference>
<accession>A0A502EK16</accession>
<sequence length="278" mass="31116">MSVAVVLCVLLVVAACRSTAEPKSPLADDSDAAVSKAVDAITTFPTQLDPRIWDGLTMKPDVRDAILHVVDRVIGETGIDGLTVDTVDLFGSNASYEYDDKSDVGVHVFVHAPGMTDDELTPYMHLLNDQVERRQEGRIRFYGLPLELSFHAGRSANYQPRPGIGQYSVTDGHWVIEPMKQPDNFDRNHMKVDAKKFIGEYNDLVRQYLAGKKGFDCTRFNAFDREMGDYRNQGFQQGLGSRSTQNLTYRALRRLNVEIPEMADELEDECTFANDSVG</sequence>
<keyword evidence="3" id="KW-1185">Reference proteome</keyword>
<organism evidence="2 3">
    <name type="scientific">Mycolicibacterium hodleri</name>
    <dbReference type="NCBI Taxonomy" id="49897"/>
    <lineage>
        <taxon>Bacteria</taxon>
        <taxon>Bacillati</taxon>
        <taxon>Actinomycetota</taxon>
        <taxon>Actinomycetes</taxon>
        <taxon>Mycobacteriales</taxon>
        <taxon>Mycobacteriaceae</taxon>
        <taxon>Mycolicibacterium</taxon>
    </lineage>
</organism>
<dbReference type="AlphaFoldDB" id="A0A502EK16"/>
<name>A0A502EK16_9MYCO</name>
<protein>
    <submittedName>
        <fullName evidence="2">Uncharacterized protein</fullName>
    </submittedName>
</protein>
<evidence type="ECO:0000313" key="2">
    <source>
        <dbReference type="EMBL" id="TPG37399.1"/>
    </source>
</evidence>
<dbReference type="Proteomes" id="UP000320095">
    <property type="component" value="Unassembled WGS sequence"/>
</dbReference>
<feature type="signal peptide" evidence="1">
    <location>
        <begin position="1"/>
        <end position="20"/>
    </location>
</feature>
<comment type="caution">
    <text evidence="2">The sequence shown here is derived from an EMBL/GenBank/DDBJ whole genome shotgun (WGS) entry which is preliminary data.</text>
</comment>
<feature type="chain" id="PRO_5021432311" evidence="1">
    <location>
        <begin position="21"/>
        <end position="278"/>
    </location>
</feature>
<dbReference type="OrthoDB" id="4612057at2"/>
<dbReference type="EMBL" id="RCZG01000001">
    <property type="protein sequence ID" value="TPG37399.1"/>
    <property type="molecule type" value="Genomic_DNA"/>
</dbReference>
<proteinExistence type="predicted"/>
<keyword evidence="1" id="KW-0732">Signal</keyword>
<gene>
    <name evidence="2" type="ORF">EAH80_03350</name>
</gene>
<evidence type="ECO:0000256" key="1">
    <source>
        <dbReference type="SAM" id="SignalP"/>
    </source>
</evidence>